<keyword evidence="2" id="KW-0255">Endonuclease</keyword>
<dbReference type="GO" id="GO:0016787">
    <property type="term" value="F:hydrolase activity"/>
    <property type="evidence" value="ECO:0007669"/>
    <property type="project" value="UniProtKB-KW"/>
</dbReference>
<dbReference type="EMBL" id="MOAZ01000006">
    <property type="protein sequence ID" value="ROM53946.1"/>
    <property type="molecule type" value="Genomic_DNA"/>
</dbReference>
<dbReference type="InterPro" id="IPR016071">
    <property type="entry name" value="Staphylococal_nuclease_OB-fold"/>
</dbReference>
<dbReference type="PROSITE" id="PS50830">
    <property type="entry name" value="TNASE_3"/>
    <property type="match status" value="1"/>
</dbReference>
<evidence type="ECO:0000256" key="2">
    <source>
        <dbReference type="ARBA" id="ARBA00022759"/>
    </source>
</evidence>
<dbReference type="PANTHER" id="PTHR12302:SF3">
    <property type="entry name" value="SERINE_THREONINE-PROTEIN KINASE 31"/>
    <property type="match status" value="1"/>
</dbReference>
<dbReference type="InterPro" id="IPR035437">
    <property type="entry name" value="SNase_OB-fold_sf"/>
</dbReference>
<gene>
    <name evidence="6" type="ORF">BK649_09975</name>
</gene>
<feature type="domain" description="TNase-like" evidence="5">
    <location>
        <begin position="37"/>
        <end position="168"/>
    </location>
</feature>
<dbReference type="Pfam" id="PF00565">
    <property type="entry name" value="SNase"/>
    <property type="match status" value="1"/>
</dbReference>
<keyword evidence="4" id="KW-0732">Signal</keyword>
<feature type="chain" id="PRO_5019292903" evidence="4">
    <location>
        <begin position="29"/>
        <end position="268"/>
    </location>
</feature>
<dbReference type="PANTHER" id="PTHR12302">
    <property type="entry name" value="EBNA2 BINDING PROTEIN P100"/>
    <property type="match status" value="1"/>
</dbReference>
<organism evidence="6 7">
    <name type="scientific">Pseudomonas canadensis</name>
    <dbReference type="NCBI Taxonomy" id="915099"/>
    <lineage>
        <taxon>Bacteria</taxon>
        <taxon>Pseudomonadati</taxon>
        <taxon>Pseudomonadota</taxon>
        <taxon>Gammaproteobacteria</taxon>
        <taxon>Pseudomonadales</taxon>
        <taxon>Pseudomonadaceae</taxon>
        <taxon>Pseudomonas</taxon>
    </lineage>
</organism>
<protein>
    <submittedName>
        <fullName evidence="6">Nuclease</fullName>
    </submittedName>
</protein>
<comment type="caution">
    <text evidence="6">The sequence shown here is derived from an EMBL/GenBank/DDBJ whole genome shotgun (WGS) entry which is preliminary data.</text>
</comment>
<dbReference type="AlphaFoldDB" id="A0A423FBD3"/>
<dbReference type="GO" id="GO:0004519">
    <property type="term" value="F:endonuclease activity"/>
    <property type="evidence" value="ECO:0007669"/>
    <property type="project" value="UniProtKB-KW"/>
</dbReference>
<dbReference type="Gene3D" id="2.40.50.90">
    <property type="match status" value="1"/>
</dbReference>
<evidence type="ECO:0000256" key="1">
    <source>
        <dbReference type="ARBA" id="ARBA00022722"/>
    </source>
</evidence>
<sequence length="268" mass="28931">MGFCQLLKKASLVGAFFVPGIWLSVAQAQVFCPSPDSLVQVEVQRVVDGDTVRLKDGRSVRMIGLNAPETGKKGRPDEPYAVAARQRLQTLVDASDGRVGLVSGRESKDHYGRTLAHLYGADGENLEAQLLADGLGFQIGVAPNTDLVACQQAAENSARDARLGLWRQSPVQNVEQLKQSGFALVSGQVSKIERNRGGIWIEVQGAVVLRIAPDLVKQFDTAVLSGLQGKTIEARGWVQDRAKRGGLKNGQARWMLSLTDPGMLKSTD</sequence>
<dbReference type="RefSeq" id="WP_123475207.1">
    <property type="nucleotide sequence ID" value="NZ_MOAZ01000006.1"/>
</dbReference>
<keyword evidence="1" id="KW-0540">Nuclease</keyword>
<evidence type="ECO:0000256" key="3">
    <source>
        <dbReference type="ARBA" id="ARBA00022801"/>
    </source>
</evidence>
<dbReference type="SUPFAM" id="SSF50199">
    <property type="entry name" value="Staphylococcal nuclease"/>
    <property type="match status" value="1"/>
</dbReference>
<feature type="signal peptide" evidence="4">
    <location>
        <begin position="1"/>
        <end position="28"/>
    </location>
</feature>
<evidence type="ECO:0000259" key="5">
    <source>
        <dbReference type="PROSITE" id="PS50830"/>
    </source>
</evidence>
<evidence type="ECO:0000256" key="4">
    <source>
        <dbReference type="SAM" id="SignalP"/>
    </source>
</evidence>
<dbReference type="Proteomes" id="UP000283389">
    <property type="component" value="Unassembled WGS sequence"/>
</dbReference>
<evidence type="ECO:0000313" key="7">
    <source>
        <dbReference type="Proteomes" id="UP000283389"/>
    </source>
</evidence>
<evidence type="ECO:0000313" key="6">
    <source>
        <dbReference type="EMBL" id="ROM53946.1"/>
    </source>
</evidence>
<dbReference type="SMART" id="SM00318">
    <property type="entry name" value="SNc"/>
    <property type="match status" value="1"/>
</dbReference>
<reference evidence="6 7" key="1">
    <citation type="submission" date="2016-10" db="EMBL/GenBank/DDBJ databases">
        <title>Comparative genome analysis of multiple Pseudomonas spp. focuses on biocontrol and plant growth promoting traits.</title>
        <authorList>
            <person name="Tao X.-Y."/>
            <person name="Taylor C.G."/>
        </authorList>
    </citation>
    <scope>NUCLEOTIDE SEQUENCE [LARGE SCALE GENOMIC DNA]</scope>
    <source>
        <strain evidence="6 7">36C8</strain>
    </source>
</reference>
<accession>A0A423FBD3</accession>
<proteinExistence type="predicted"/>
<name>A0A423FBD3_9PSED</name>
<keyword evidence="3" id="KW-0378">Hydrolase</keyword>